<name>A0ABN9SSD7_9DINO</name>
<dbReference type="EMBL" id="CAUYUJ010012818">
    <property type="protein sequence ID" value="CAK0834658.1"/>
    <property type="molecule type" value="Genomic_DNA"/>
</dbReference>
<proteinExistence type="predicted"/>
<sequence length="328" mass="35518">RWVRWHGSALEGYGPRAAQLAERSSALVDPSLCLGAGQILRVEFVASGPGRCFRLFAVGEAVRFVDDVSASAAGLNAKEPAWIRSTGVAPEAWGWFRDDAIPWSFEARECIGFGFAPTSDADDSCRVPFSRAAGGRRVVRFSGMDLEDESLLRGGQEYTKWESTRVHAVRVLWANLTERSVASLDEALADGVDAEFEQLRRAVHLRGSLVHPSVAQRAARASELLAGVEGAMAALMVQSCQVLFFTLVQHDAPRGREEDHRRWTARFDHLVGLAACVAAAAACGSGAPPQWAADVLGLALNLWANVWALPEHSAWGLGFWDVRLLAAG</sequence>
<evidence type="ECO:0008006" key="3">
    <source>
        <dbReference type="Google" id="ProtNLM"/>
    </source>
</evidence>
<gene>
    <name evidence="1" type="ORF">PCOR1329_LOCUS32027</name>
</gene>
<protein>
    <recommendedName>
        <fullName evidence="3">Poly(ADP-ribose) glycohydrolase</fullName>
    </recommendedName>
</protein>
<comment type="caution">
    <text evidence="1">The sequence shown here is derived from an EMBL/GenBank/DDBJ whole genome shotgun (WGS) entry which is preliminary data.</text>
</comment>
<organism evidence="1 2">
    <name type="scientific">Prorocentrum cordatum</name>
    <dbReference type="NCBI Taxonomy" id="2364126"/>
    <lineage>
        <taxon>Eukaryota</taxon>
        <taxon>Sar</taxon>
        <taxon>Alveolata</taxon>
        <taxon>Dinophyceae</taxon>
        <taxon>Prorocentrales</taxon>
        <taxon>Prorocentraceae</taxon>
        <taxon>Prorocentrum</taxon>
    </lineage>
</organism>
<evidence type="ECO:0000313" key="1">
    <source>
        <dbReference type="EMBL" id="CAK0834658.1"/>
    </source>
</evidence>
<keyword evidence="2" id="KW-1185">Reference proteome</keyword>
<feature type="non-terminal residue" evidence="1">
    <location>
        <position position="1"/>
    </location>
</feature>
<dbReference type="Proteomes" id="UP001189429">
    <property type="component" value="Unassembled WGS sequence"/>
</dbReference>
<reference evidence="1" key="1">
    <citation type="submission" date="2023-10" db="EMBL/GenBank/DDBJ databases">
        <authorList>
            <person name="Chen Y."/>
            <person name="Shah S."/>
            <person name="Dougan E. K."/>
            <person name="Thang M."/>
            <person name="Chan C."/>
        </authorList>
    </citation>
    <scope>NUCLEOTIDE SEQUENCE [LARGE SCALE GENOMIC DNA]</scope>
</reference>
<feature type="non-terminal residue" evidence="1">
    <location>
        <position position="328"/>
    </location>
</feature>
<accession>A0ABN9SSD7</accession>
<evidence type="ECO:0000313" key="2">
    <source>
        <dbReference type="Proteomes" id="UP001189429"/>
    </source>
</evidence>